<name>A0A1D6GZC8_MAIZE</name>
<dbReference type="ExpressionAtlas" id="A0A1D6GZC8">
    <property type="expression patterns" value="baseline and differential"/>
</dbReference>
<evidence type="ECO:0000256" key="1">
    <source>
        <dbReference type="ARBA" id="ARBA00001698"/>
    </source>
</evidence>
<dbReference type="PROSITE" id="PS01315">
    <property type="entry name" value="CDS"/>
    <property type="match status" value="1"/>
</dbReference>
<reference evidence="17" key="1">
    <citation type="submission" date="2015-12" db="EMBL/GenBank/DDBJ databases">
        <title>Update maize B73 reference genome by single molecule sequencing technologies.</title>
        <authorList>
            <consortium name="Maize Genome Sequencing Project"/>
            <person name="Ware D."/>
        </authorList>
    </citation>
    <scope>NUCLEOTIDE SEQUENCE</scope>
    <source>
        <tissue evidence="17">Seedling</tissue>
    </source>
</reference>
<evidence type="ECO:0000256" key="13">
    <source>
        <dbReference type="ARBA" id="ARBA00023136"/>
    </source>
</evidence>
<evidence type="ECO:0000256" key="7">
    <source>
        <dbReference type="ARBA" id="ARBA00022516"/>
    </source>
</evidence>
<keyword evidence="12" id="KW-0443">Lipid metabolism</keyword>
<keyword evidence="15" id="KW-1208">Phospholipid metabolism</keyword>
<comment type="subcellular location">
    <subcellularLocation>
        <location evidence="2">Membrane</location>
        <topology evidence="2">Multi-pass membrane protein</topology>
    </subcellularLocation>
</comment>
<dbReference type="eggNOG" id="KOG1440">
    <property type="taxonomic scope" value="Eukaryota"/>
</dbReference>
<evidence type="ECO:0000256" key="9">
    <source>
        <dbReference type="ARBA" id="ARBA00022692"/>
    </source>
</evidence>
<evidence type="ECO:0000256" key="6">
    <source>
        <dbReference type="ARBA" id="ARBA00012487"/>
    </source>
</evidence>
<evidence type="ECO:0000256" key="14">
    <source>
        <dbReference type="ARBA" id="ARBA00023209"/>
    </source>
</evidence>
<dbReference type="STRING" id="4577.A0A1D6GZC8"/>
<keyword evidence="11" id="KW-1133">Transmembrane helix</keyword>
<proteinExistence type="inferred from homology"/>
<evidence type="ECO:0000256" key="15">
    <source>
        <dbReference type="ARBA" id="ARBA00023264"/>
    </source>
</evidence>
<dbReference type="IntAct" id="A0A1D6GZC8">
    <property type="interactions" value="7"/>
</dbReference>
<comment type="similarity">
    <text evidence="5 16">Belongs to the CDS family.</text>
</comment>
<evidence type="ECO:0000313" key="17">
    <source>
        <dbReference type="EMBL" id="AQK68096.1"/>
    </source>
</evidence>
<dbReference type="EC" id="2.7.7.41" evidence="6 16"/>
<keyword evidence="8 16" id="KW-0808">Transferase</keyword>
<evidence type="ECO:0000256" key="2">
    <source>
        <dbReference type="ARBA" id="ARBA00004141"/>
    </source>
</evidence>
<evidence type="ECO:0000256" key="5">
    <source>
        <dbReference type="ARBA" id="ARBA00010185"/>
    </source>
</evidence>
<protein>
    <recommendedName>
        <fullName evidence="6 16">Phosphatidate cytidylyltransferase</fullName>
        <ecNumber evidence="6 16">2.7.7.41</ecNumber>
    </recommendedName>
</protein>
<gene>
    <name evidence="17" type="ORF">ZEAMMB73_Zm00001d015103</name>
</gene>
<dbReference type="InterPro" id="IPR000374">
    <property type="entry name" value="PC_trans"/>
</dbReference>
<evidence type="ECO:0000256" key="12">
    <source>
        <dbReference type="ARBA" id="ARBA00023098"/>
    </source>
</evidence>
<keyword evidence="10 16" id="KW-0548">Nucleotidyltransferase</keyword>
<evidence type="ECO:0000256" key="11">
    <source>
        <dbReference type="ARBA" id="ARBA00022989"/>
    </source>
</evidence>
<keyword evidence="14" id="KW-0594">Phospholipid biosynthesis</keyword>
<dbReference type="PANTHER" id="PTHR47101:SF1">
    <property type="entry name" value="PHOSPHATIDATE CYTIDYLYLTRANSFERASE 4, CHLOROPLASTIC"/>
    <property type="match status" value="1"/>
</dbReference>
<sequence>MAAPAATRLHSPFLLLPSPPHPHPSLRLRFLLPSPPPLRLRRHFPLLAAAAVSAAAGAGGGGEEVAARKDDKARQLQKRVLVGVAIGRILAGIAYNWPILLGGQAHWTVGLVATLMAISSIIAADTSAFLCGRAFGRTPLTNISPKKTLEGALAGLAGCVLTTVLLSTALRWPRSLLSYFTDTSATAYGILIFLGSLFGDLVESLIKRDAGVKDSGSLIPGHGGILDRVDSYVFTGALCYSFVRVALPLYGV</sequence>
<evidence type="ECO:0000256" key="10">
    <source>
        <dbReference type="ARBA" id="ARBA00022695"/>
    </source>
</evidence>
<dbReference type="Pfam" id="PF01148">
    <property type="entry name" value="CTP_transf_1"/>
    <property type="match status" value="1"/>
</dbReference>
<dbReference type="AlphaFoldDB" id="A0A1D6GZC8"/>
<organism evidence="17">
    <name type="scientific">Zea mays</name>
    <name type="common">Maize</name>
    <dbReference type="NCBI Taxonomy" id="4577"/>
    <lineage>
        <taxon>Eukaryota</taxon>
        <taxon>Viridiplantae</taxon>
        <taxon>Streptophyta</taxon>
        <taxon>Embryophyta</taxon>
        <taxon>Tracheophyta</taxon>
        <taxon>Spermatophyta</taxon>
        <taxon>Magnoliopsida</taxon>
        <taxon>Liliopsida</taxon>
        <taxon>Poales</taxon>
        <taxon>Poaceae</taxon>
        <taxon>PACMAD clade</taxon>
        <taxon>Panicoideae</taxon>
        <taxon>Andropogonodae</taxon>
        <taxon>Andropogoneae</taxon>
        <taxon>Tripsacinae</taxon>
        <taxon>Zea</taxon>
    </lineage>
</organism>
<keyword evidence="7" id="KW-0444">Lipid biosynthesis</keyword>
<evidence type="ECO:0000256" key="3">
    <source>
        <dbReference type="ARBA" id="ARBA00005119"/>
    </source>
</evidence>
<evidence type="ECO:0000256" key="16">
    <source>
        <dbReference type="RuleBase" id="RU003938"/>
    </source>
</evidence>
<comment type="catalytic activity">
    <reaction evidence="1 16">
        <text>a 1,2-diacyl-sn-glycero-3-phosphate + CTP + H(+) = a CDP-1,2-diacyl-sn-glycerol + diphosphate</text>
        <dbReference type="Rhea" id="RHEA:16229"/>
        <dbReference type="ChEBI" id="CHEBI:15378"/>
        <dbReference type="ChEBI" id="CHEBI:33019"/>
        <dbReference type="ChEBI" id="CHEBI:37563"/>
        <dbReference type="ChEBI" id="CHEBI:58332"/>
        <dbReference type="ChEBI" id="CHEBI:58608"/>
        <dbReference type="EC" id="2.7.7.41"/>
    </reaction>
</comment>
<comment type="pathway">
    <text evidence="3 16">Phospholipid metabolism; CDP-diacylglycerol biosynthesis; CDP-diacylglycerol from sn-glycerol 3-phosphate: step 3/3.</text>
</comment>
<keyword evidence="13" id="KW-0472">Membrane</keyword>
<dbReference type="GO" id="GO:0016024">
    <property type="term" value="P:CDP-diacylglycerol biosynthetic process"/>
    <property type="evidence" value="ECO:0007669"/>
    <property type="project" value="UniProtKB-UniPathway"/>
</dbReference>
<evidence type="ECO:0000256" key="4">
    <source>
        <dbReference type="ARBA" id="ARBA00005189"/>
    </source>
</evidence>
<dbReference type="PANTHER" id="PTHR47101">
    <property type="entry name" value="PHOSPHATIDATE CYTIDYLYLTRANSFERASE 5, CHLOROPLASTIC"/>
    <property type="match status" value="1"/>
</dbReference>
<dbReference type="InParanoid" id="A0A1D6GZC8"/>
<evidence type="ECO:0000256" key="8">
    <source>
        <dbReference type="ARBA" id="ARBA00022679"/>
    </source>
</evidence>
<accession>A0A1D6GZC8</accession>
<dbReference type="SMR" id="A0A1D6GZC8"/>
<comment type="pathway">
    <text evidence="4">Lipid metabolism.</text>
</comment>
<dbReference type="GO" id="GO:0016020">
    <property type="term" value="C:membrane"/>
    <property type="evidence" value="ECO:0007669"/>
    <property type="project" value="UniProtKB-SubCell"/>
</dbReference>
<dbReference type="GO" id="GO:0004605">
    <property type="term" value="F:phosphatidate cytidylyltransferase activity"/>
    <property type="evidence" value="ECO:0007669"/>
    <property type="project" value="UniProtKB-EC"/>
</dbReference>
<dbReference type="EMBL" id="CM000781">
    <property type="protein sequence ID" value="AQK68096.1"/>
    <property type="molecule type" value="Genomic_DNA"/>
</dbReference>
<dbReference type="OMA" id="MYICACK"/>
<dbReference type="UniPathway" id="UPA00557">
    <property type="reaction ID" value="UER00614"/>
</dbReference>
<keyword evidence="9 16" id="KW-0812">Transmembrane</keyword>